<dbReference type="SUPFAM" id="SSF55874">
    <property type="entry name" value="ATPase domain of HSP90 chaperone/DNA topoisomerase II/histidine kinase"/>
    <property type="match status" value="1"/>
</dbReference>
<name>A0A4R4EHU9_9BACL</name>
<evidence type="ECO:0000256" key="4">
    <source>
        <dbReference type="ARBA" id="ARBA00022679"/>
    </source>
</evidence>
<keyword evidence="4" id="KW-0808">Transferase</keyword>
<keyword evidence="9" id="KW-0472">Membrane</keyword>
<dbReference type="Gene3D" id="3.30.565.10">
    <property type="entry name" value="Histidine kinase-like ATPase, C-terminal domain"/>
    <property type="match status" value="1"/>
</dbReference>
<dbReference type="SUPFAM" id="SSF55073">
    <property type="entry name" value="Nucleotide cyclase"/>
    <property type="match status" value="1"/>
</dbReference>
<dbReference type="PANTHER" id="PTHR43065">
    <property type="entry name" value="SENSOR HISTIDINE KINASE"/>
    <property type="match status" value="1"/>
</dbReference>
<comment type="catalytic activity">
    <reaction evidence="1">
        <text>ATP + protein L-histidine = ADP + protein N-phospho-L-histidine.</text>
        <dbReference type="EC" id="2.7.13.3"/>
    </reaction>
</comment>
<dbReference type="Pfam" id="PF02518">
    <property type="entry name" value="HATPase_c"/>
    <property type="match status" value="1"/>
</dbReference>
<accession>A0A4R4EHU9</accession>
<dbReference type="PRINTS" id="PR00344">
    <property type="entry name" value="BCTRLSENSOR"/>
</dbReference>
<evidence type="ECO:0000256" key="9">
    <source>
        <dbReference type="SAM" id="Phobius"/>
    </source>
</evidence>
<feature type="transmembrane region" description="Helical" evidence="9">
    <location>
        <begin position="59"/>
        <end position="83"/>
    </location>
</feature>
<comment type="caution">
    <text evidence="11">The sequence shown here is derived from an EMBL/GenBank/DDBJ whole genome shotgun (WGS) entry which is preliminary data.</text>
</comment>
<reference evidence="11 12" key="1">
    <citation type="submission" date="2019-03" db="EMBL/GenBank/DDBJ databases">
        <authorList>
            <person name="Kim M.K.M."/>
        </authorList>
    </citation>
    <scope>NUCLEOTIDE SEQUENCE [LARGE SCALE GENOMIC DNA]</scope>
    <source>
        <strain evidence="11 12">18JY21-1</strain>
    </source>
</reference>
<organism evidence="11 12">
    <name type="scientific">Paenibacillus albiflavus</name>
    <dbReference type="NCBI Taxonomy" id="2545760"/>
    <lineage>
        <taxon>Bacteria</taxon>
        <taxon>Bacillati</taxon>
        <taxon>Bacillota</taxon>
        <taxon>Bacilli</taxon>
        <taxon>Bacillales</taxon>
        <taxon>Paenibacillaceae</taxon>
        <taxon>Paenibacillus</taxon>
    </lineage>
</organism>
<dbReference type="PROSITE" id="PS50109">
    <property type="entry name" value="HIS_KIN"/>
    <property type="match status" value="1"/>
</dbReference>
<dbReference type="EC" id="2.7.13.3" evidence="2"/>
<dbReference type="InterPro" id="IPR043128">
    <property type="entry name" value="Rev_trsase/Diguanyl_cyclase"/>
</dbReference>
<dbReference type="CDD" id="cd00082">
    <property type="entry name" value="HisKA"/>
    <property type="match status" value="1"/>
</dbReference>
<keyword evidence="8" id="KW-0902">Two-component regulatory system</keyword>
<dbReference type="InterPro" id="IPR004358">
    <property type="entry name" value="Sig_transdc_His_kin-like_C"/>
</dbReference>
<keyword evidence="6" id="KW-0418">Kinase</keyword>
<evidence type="ECO:0000256" key="7">
    <source>
        <dbReference type="ARBA" id="ARBA00022840"/>
    </source>
</evidence>
<evidence type="ECO:0000313" key="12">
    <source>
        <dbReference type="Proteomes" id="UP000295418"/>
    </source>
</evidence>
<dbReference type="Proteomes" id="UP000295418">
    <property type="component" value="Unassembled WGS sequence"/>
</dbReference>
<dbReference type="OrthoDB" id="9815750at2"/>
<keyword evidence="12" id="KW-1185">Reference proteome</keyword>
<dbReference type="SMART" id="SM00387">
    <property type="entry name" value="HATPase_c"/>
    <property type="match status" value="1"/>
</dbReference>
<evidence type="ECO:0000313" key="11">
    <source>
        <dbReference type="EMBL" id="TCZ79257.1"/>
    </source>
</evidence>
<feature type="transmembrane region" description="Helical" evidence="9">
    <location>
        <begin position="7"/>
        <end position="25"/>
    </location>
</feature>
<evidence type="ECO:0000256" key="6">
    <source>
        <dbReference type="ARBA" id="ARBA00022777"/>
    </source>
</evidence>
<proteinExistence type="predicted"/>
<evidence type="ECO:0000259" key="10">
    <source>
        <dbReference type="PROSITE" id="PS50109"/>
    </source>
</evidence>
<dbReference type="Gene3D" id="1.10.287.130">
    <property type="match status" value="1"/>
</dbReference>
<dbReference type="InterPro" id="IPR029787">
    <property type="entry name" value="Nucleotide_cyclase"/>
</dbReference>
<dbReference type="InterPro" id="IPR000160">
    <property type="entry name" value="GGDEF_dom"/>
</dbReference>
<feature type="transmembrane region" description="Helical" evidence="9">
    <location>
        <begin position="120"/>
        <end position="143"/>
    </location>
</feature>
<dbReference type="Pfam" id="PF00990">
    <property type="entry name" value="GGDEF"/>
    <property type="match status" value="1"/>
</dbReference>
<dbReference type="Pfam" id="PF00512">
    <property type="entry name" value="HisKA"/>
    <property type="match status" value="1"/>
</dbReference>
<dbReference type="InterPro" id="IPR036097">
    <property type="entry name" value="HisK_dim/P_sf"/>
</dbReference>
<dbReference type="SUPFAM" id="SSF47384">
    <property type="entry name" value="Homodimeric domain of signal transducing histidine kinase"/>
    <property type="match status" value="1"/>
</dbReference>
<dbReference type="SMART" id="SM00388">
    <property type="entry name" value="HisKA"/>
    <property type="match status" value="1"/>
</dbReference>
<sequence>MSIRSVKLICAPFILLFVLISSLILHHSTNIFFLIITAILLYTAIVYDHKFPWLKGIQFIFLGAFHLASELNWCVLLYYILIVNLIENKKRYQETIPIALLLIMEYSAIRLSYMETLTTYTLLATVFDLMTSLLLVLLFHIFINIETERKELTKQNDYLSNHDALTGLYNYFGYMNKVQQTIQTNKEFLFVLFDINNFKSHNAKDIATANEILVKLSQSLIARFPNHLGASRYAGDRFSILLRPSEQIDKLLNFEELGIQITYSTTRYPQDAITFQHLIHIGEDRIFQMRREFWLKQQEEQSRSDKMKLVGELAASMAHEIRNPLTSIQGFIQLSKNSGYNILPWYDVIMSEITRVGELTAEFLQFSKPHVGNMKNELIASCMARVYSLCEPEATSRGHTIELIILDHAAQVRMDRDKITQVLINLIRNSFQAMEQPGHVQFTLHQEDNQAVIQVRDNGKGIANDEIDKIFDPFYTTKEDGTGLGLSLCQKIIEDHNGEITVSSEVGLDTVFTVKLPIALHNKSGRRSKVNQP</sequence>
<dbReference type="AlphaFoldDB" id="A0A4R4EHU9"/>
<dbReference type="InterPro" id="IPR003594">
    <property type="entry name" value="HATPase_dom"/>
</dbReference>
<gene>
    <name evidence="11" type="ORF">E0485_05140</name>
</gene>
<dbReference type="EMBL" id="SKFG01000003">
    <property type="protein sequence ID" value="TCZ79257.1"/>
    <property type="molecule type" value="Genomic_DNA"/>
</dbReference>
<dbReference type="Gene3D" id="3.30.70.270">
    <property type="match status" value="1"/>
</dbReference>
<evidence type="ECO:0000256" key="2">
    <source>
        <dbReference type="ARBA" id="ARBA00012438"/>
    </source>
</evidence>
<evidence type="ECO:0000256" key="1">
    <source>
        <dbReference type="ARBA" id="ARBA00000085"/>
    </source>
</evidence>
<keyword evidence="3" id="KW-0597">Phosphoprotein</keyword>
<keyword evidence="9" id="KW-1133">Transmembrane helix</keyword>
<keyword evidence="5" id="KW-0547">Nucleotide-binding</keyword>
<dbReference type="RefSeq" id="WP_132416914.1">
    <property type="nucleotide sequence ID" value="NZ_SKFG01000003.1"/>
</dbReference>
<protein>
    <recommendedName>
        <fullName evidence="2">histidine kinase</fullName>
        <ecNumber evidence="2">2.7.13.3</ecNumber>
    </recommendedName>
</protein>
<keyword evidence="7" id="KW-0067">ATP-binding</keyword>
<dbReference type="GO" id="GO:0000155">
    <property type="term" value="F:phosphorelay sensor kinase activity"/>
    <property type="evidence" value="ECO:0007669"/>
    <property type="project" value="InterPro"/>
</dbReference>
<evidence type="ECO:0000256" key="3">
    <source>
        <dbReference type="ARBA" id="ARBA00022553"/>
    </source>
</evidence>
<dbReference type="InterPro" id="IPR005467">
    <property type="entry name" value="His_kinase_dom"/>
</dbReference>
<dbReference type="SMART" id="SM00267">
    <property type="entry name" value="GGDEF"/>
    <property type="match status" value="1"/>
</dbReference>
<feature type="domain" description="Histidine kinase" evidence="10">
    <location>
        <begin position="316"/>
        <end position="520"/>
    </location>
</feature>
<dbReference type="InterPro" id="IPR003661">
    <property type="entry name" value="HisK_dim/P_dom"/>
</dbReference>
<keyword evidence="9" id="KW-0812">Transmembrane</keyword>
<dbReference type="PANTHER" id="PTHR43065:SF10">
    <property type="entry name" value="PEROXIDE STRESS-ACTIVATED HISTIDINE KINASE MAK3"/>
    <property type="match status" value="1"/>
</dbReference>
<evidence type="ECO:0000256" key="5">
    <source>
        <dbReference type="ARBA" id="ARBA00022741"/>
    </source>
</evidence>
<dbReference type="GO" id="GO:0005524">
    <property type="term" value="F:ATP binding"/>
    <property type="evidence" value="ECO:0007669"/>
    <property type="project" value="UniProtKB-KW"/>
</dbReference>
<dbReference type="InterPro" id="IPR036890">
    <property type="entry name" value="HATPase_C_sf"/>
</dbReference>
<evidence type="ECO:0000256" key="8">
    <source>
        <dbReference type="ARBA" id="ARBA00023012"/>
    </source>
</evidence>